<dbReference type="InterPro" id="IPR012675">
    <property type="entry name" value="Beta-grasp_dom_sf"/>
</dbReference>
<dbReference type="CDD" id="cd00207">
    <property type="entry name" value="fer2"/>
    <property type="match status" value="1"/>
</dbReference>
<dbReference type="GO" id="GO:0050660">
    <property type="term" value="F:flavin adenine dinucleotide binding"/>
    <property type="evidence" value="ECO:0007669"/>
    <property type="project" value="TreeGrafter"/>
</dbReference>
<dbReference type="InterPro" id="IPR008333">
    <property type="entry name" value="Cbr1-like_FAD-bd_dom"/>
</dbReference>
<proteinExistence type="predicted"/>
<evidence type="ECO:0000256" key="3">
    <source>
        <dbReference type="ARBA" id="ARBA00022714"/>
    </source>
</evidence>
<dbReference type="CDD" id="cd06214">
    <property type="entry name" value="PA_degradation_oxidoreductase_like"/>
    <property type="match status" value="1"/>
</dbReference>
<evidence type="ECO:0000256" key="2">
    <source>
        <dbReference type="ARBA" id="ARBA00022630"/>
    </source>
</evidence>
<gene>
    <name evidence="12" type="ORF">JGU71_09320</name>
</gene>
<dbReference type="SUPFAM" id="SSF54292">
    <property type="entry name" value="2Fe-2S ferredoxin-like"/>
    <property type="match status" value="1"/>
</dbReference>
<name>A0A934NPL5_9NOCA</name>
<evidence type="ECO:0000256" key="5">
    <source>
        <dbReference type="ARBA" id="ARBA00022827"/>
    </source>
</evidence>
<dbReference type="PRINTS" id="PR00410">
    <property type="entry name" value="PHEHYDRXLASE"/>
</dbReference>
<evidence type="ECO:0000256" key="9">
    <source>
        <dbReference type="SAM" id="MobiDB-lite"/>
    </source>
</evidence>
<dbReference type="InterPro" id="IPR017927">
    <property type="entry name" value="FAD-bd_FR_type"/>
</dbReference>
<dbReference type="InterPro" id="IPR050415">
    <property type="entry name" value="MRET"/>
</dbReference>
<evidence type="ECO:0000256" key="4">
    <source>
        <dbReference type="ARBA" id="ARBA00022723"/>
    </source>
</evidence>
<feature type="region of interest" description="Disordered" evidence="9">
    <location>
        <begin position="242"/>
        <end position="261"/>
    </location>
</feature>
<dbReference type="InterPro" id="IPR001433">
    <property type="entry name" value="OxRdtase_FAD/NAD-bd"/>
</dbReference>
<keyword evidence="13" id="KW-1185">Reference proteome</keyword>
<evidence type="ECO:0000313" key="12">
    <source>
        <dbReference type="EMBL" id="MBJ8339084.1"/>
    </source>
</evidence>
<keyword evidence="6" id="KW-0560">Oxidoreductase</keyword>
<reference evidence="12" key="1">
    <citation type="submission" date="2020-12" db="EMBL/GenBank/DDBJ databases">
        <title>Antrihabitans popcorni sp. nov. and Antrihabitans auranticaus sp. nov., isolated from a larva cave.</title>
        <authorList>
            <person name="Lee S.D."/>
            <person name="Kim I.S."/>
        </authorList>
    </citation>
    <scope>NUCLEOTIDE SEQUENCE</scope>
    <source>
        <strain evidence="12">YC3-6</strain>
    </source>
</reference>
<evidence type="ECO:0000256" key="6">
    <source>
        <dbReference type="ARBA" id="ARBA00023002"/>
    </source>
</evidence>
<dbReference type="Pfam" id="PF00175">
    <property type="entry name" value="NAD_binding_1"/>
    <property type="match status" value="1"/>
</dbReference>
<dbReference type="PANTHER" id="PTHR47354:SF8">
    <property type="entry name" value="1,2-PHENYLACETYL-COA EPOXIDASE, SUBUNIT E"/>
    <property type="match status" value="1"/>
</dbReference>
<dbReference type="Pfam" id="PF00111">
    <property type="entry name" value="Fer2"/>
    <property type="match status" value="1"/>
</dbReference>
<feature type="domain" description="FAD-binding FR-type" evidence="11">
    <location>
        <begin position="3"/>
        <end position="112"/>
    </location>
</feature>
<dbReference type="SUPFAM" id="SSF63380">
    <property type="entry name" value="Riboflavin synthase domain-like"/>
    <property type="match status" value="1"/>
</dbReference>
<protein>
    <submittedName>
        <fullName evidence="12">Ferredoxin--NADP reductase</fullName>
    </submittedName>
</protein>
<accession>A0A934NPL5</accession>
<evidence type="ECO:0000259" key="11">
    <source>
        <dbReference type="PROSITE" id="PS51384"/>
    </source>
</evidence>
<dbReference type="InterPro" id="IPR001709">
    <property type="entry name" value="Flavoprot_Pyr_Nucl_cyt_Rdtase"/>
</dbReference>
<dbReference type="PANTHER" id="PTHR47354">
    <property type="entry name" value="NADH OXIDOREDUCTASE HCR"/>
    <property type="match status" value="1"/>
</dbReference>
<dbReference type="PROSITE" id="PS51085">
    <property type="entry name" value="2FE2S_FER_2"/>
    <property type="match status" value="1"/>
</dbReference>
<dbReference type="InterPro" id="IPR001041">
    <property type="entry name" value="2Fe-2S_ferredoxin-type"/>
</dbReference>
<keyword evidence="3" id="KW-0001">2Fe-2S</keyword>
<evidence type="ECO:0000256" key="7">
    <source>
        <dbReference type="ARBA" id="ARBA00023004"/>
    </source>
</evidence>
<keyword evidence="4" id="KW-0479">Metal-binding</keyword>
<feature type="domain" description="2Fe-2S ferredoxin-type" evidence="10">
    <location>
        <begin position="264"/>
        <end position="354"/>
    </location>
</feature>
<evidence type="ECO:0000256" key="1">
    <source>
        <dbReference type="ARBA" id="ARBA00001974"/>
    </source>
</evidence>
<evidence type="ECO:0000256" key="8">
    <source>
        <dbReference type="ARBA" id="ARBA00023014"/>
    </source>
</evidence>
<dbReference type="RefSeq" id="WP_199703801.1">
    <property type="nucleotide sequence ID" value="NZ_JAEMNV010000003.1"/>
</dbReference>
<comment type="cofactor">
    <cofactor evidence="1">
        <name>FAD</name>
        <dbReference type="ChEBI" id="CHEBI:57692"/>
    </cofactor>
</comment>
<dbReference type="Gene3D" id="3.10.20.30">
    <property type="match status" value="1"/>
</dbReference>
<dbReference type="GO" id="GO:0016491">
    <property type="term" value="F:oxidoreductase activity"/>
    <property type="evidence" value="ECO:0007669"/>
    <property type="project" value="UniProtKB-KW"/>
</dbReference>
<keyword evidence="5" id="KW-0274">FAD</keyword>
<dbReference type="Pfam" id="PF00970">
    <property type="entry name" value="FAD_binding_6"/>
    <property type="match status" value="1"/>
</dbReference>
<feature type="compositionally biased region" description="Low complexity" evidence="9">
    <location>
        <begin position="252"/>
        <end position="261"/>
    </location>
</feature>
<dbReference type="Gene3D" id="2.40.30.10">
    <property type="entry name" value="Translation factors"/>
    <property type="match status" value="1"/>
</dbReference>
<dbReference type="GO" id="GO:0046872">
    <property type="term" value="F:metal ion binding"/>
    <property type="evidence" value="ECO:0007669"/>
    <property type="project" value="UniProtKB-KW"/>
</dbReference>
<evidence type="ECO:0000259" key="10">
    <source>
        <dbReference type="PROSITE" id="PS51085"/>
    </source>
</evidence>
<dbReference type="PRINTS" id="PR00371">
    <property type="entry name" value="FPNCR"/>
</dbReference>
<dbReference type="GO" id="GO:0051537">
    <property type="term" value="F:2 iron, 2 sulfur cluster binding"/>
    <property type="evidence" value="ECO:0007669"/>
    <property type="project" value="UniProtKB-KW"/>
</dbReference>
<dbReference type="AlphaFoldDB" id="A0A934NPL5"/>
<dbReference type="InterPro" id="IPR017938">
    <property type="entry name" value="Riboflavin_synthase-like_b-brl"/>
</dbReference>
<evidence type="ECO:0000313" key="13">
    <source>
        <dbReference type="Proteomes" id="UP000655868"/>
    </source>
</evidence>
<dbReference type="InterPro" id="IPR036010">
    <property type="entry name" value="2Fe-2S_ferredoxin-like_sf"/>
</dbReference>
<keyword evidence="7" id="KW-0408">Iron</keyword>
<dbReference type="PROSITE" id="PS51384">
    <property type="entry name" value="FAD_FR"/>
    <property type="match status" value="1"/>
</dbReference>
<dbReference type="SUPFAM" id="SSF52343">
    <property type="entry name" value="Ferredoxin reductase-like, C-terminal NADP-linked domain"/>
    <property type="match status" value="1"/>
</dbReference>
<comment type="caution">
    <text evidence="12">The sequence shown here is derived from an EMBL/GenBank/DDBJ whole genome shotgun (WGS) entry which is preliminary data.</text>
</comment>
<keyword evidence="2" id="KW-0285">Flavoprotein</keyword>
<keyword evidence="8" id="KW-0411">Iron-sulfur</keyword>
<sequence>MNSRAHQVAVFEVIKETVDAVTLVLDVPQAVREKFTYSPGQFLTLRIPSDQDCRDGSVARCYSLSSSPHTDDRPAVTVKRTAGGYASNWICDNVAVDTVLTVLEPSGSFVPRSLDADVLLCAAGSGITPVVSIAKSVLTAGSGDVALFYANRDRDSVIFAGVLGDLAARFPGRLTVAEWLEEEHGLPGSADIAALVRPFADRDAYICGPTGFTAAAHAALAQLDVPLSRIRNEEYRSLEISPFDGPEASVTPPGAGRSAAPGAHTATIEFEGETYDIDWPKNVPLLDVLLAKGLDVPYVCRESACGTCVCSVRSGRTRMLLNESLIDDELDRGLTLACQTVPETDGVHIAFDQD</sequence>
<dbReference type="EMBL" id="JAEMNV010000003">
    <property type="protein sequence ID" value="MBJ8339084.1"/>
    <property type="molecule type" value="Genomic_DNA"/>
</dbReference>
<organism evidence="12 13">
    <name type="scientific">Antrihabitans stalagmiti</name>
    <dbReference type="NCBI Taxonomy" id="2799499"/>
    <lineage>
        <taxon>Bacteria</taxon>
        <taxon>Bacillati</taxon>
        <taxon>Actinomycetota</taxon>
        <taxon>Actinomycetes</taxon>
        <taxon>Mycobacteriales</taxon>
        <taxon>Nocardiaceae</taxon>
        <taxon>Antrihabitans</taxon>
    </lineage>
</organism>
<dbReference type="InterPro" id="IPR039261">
    <property type="entry name" value="FNR_nucleotide-bd"/>
</dbReference>
<dbReference type="Proteomes" id="UP000655868">
    <property type="component" value="Unassembled WGS sequence"/>
</dbReference>
<dbReference type="Gene3D" id="3.40.50.80">
    <property type="entry name" value="Nucleotide-binding domain of ferredoxin-NADP reductase (FNR) module"/>
    <property type="match status" value="1"/>
</dbReference>